<protein>
    <submittedName>
        <fullName evidence="3">Uncharacterized protein</fullName>
    </submittedName>
</protein>
<proteinExistence type="predicted"/>
<feature type="region of interest" description="Disordered" evidence="1">
    <location>
        <begin position="92"/>
        <end position="125"/>
    </location>
</feature>
<accession>A0A914IHA5</accession>
<feature type="region of interest" description="Disordered" evidence="1">
    <location>
        <begin position="22"/>
        <end position="41"/>
    </location>
</feature>
<keyword evidence="2" id="KW-1185">Reference proteome</keyword>
<evidence type="ECO:0000313" key="3">
    <source>
        <dbReference type="WBParaSite" id="Gr19_v10_g9896.t1"/>
    </source>
</evidence>
<reference evidence="3" key="1">
    <citation type="submission" date="2022-11" db="UniProtKB">
        <authorList>
            <consortium name="WormBaseParasite"/>
        </authorList>
    </citation>
    <scope>IDENTIFICATION</scope>
</reference>
<name>A0A914IHA5_GLORO</name>
<feature type="compositionally biased region" description="Polar residues" evidence="1">
    <location>
        <begin position="24"/>
        <end position="33"/>
    </location>
</feature>
<evidence type="ECO:0000313" key="2">
    <source>
        <dbReference type="Proteomes" id="UP000887572"/>
    </source>
</evidence>
<organism evidence="2 3">
    <name type="scientific">Globodera rostochiensis</name>
    <name type="common">Golden nematode worm</name>
    <name type="synonym">Heterodera rostochiensis</name>
    <dbReference type="NCBI Taxonomy" id="31243"/>
    <lineage>
        <taxon>Eukaryota</taxon>
        <taxon>Metazoa</taxon>
        <taxon>Ecdysozoa</taxon>
        <taxon>Nematoda</taxon>
        <taxon>Chromadorea</taxon>
        <taxon>Rhabditida</taxon>
        <taxon>Tylenchina</taxon>
        <taxon>Tylenchomorpha</taxon>
        <taxon>Tylenchoidea</taxon>
        <taxon>Heteroderidae</taxon>
        <taxon>Heteroderinae</taxon>
        <taxon>Globodera</taxon>
    </lineage>
</organism>
<sequence>MSLFCISLFNTRSSELGFVPAGDVSSSPPTLSTKKNDIKRAEKTILRSPSYFPTIEGGFAKKPAVGCQGRHSRIISHVFQLAEQRLRADVYPSNEAARAEERHSSPNLTPGHEKHEKNSKASCFW</sequence>
<dbReference type="AlphaFoldDB" id="A0A914IHA5"/>
<dbReference type="Proteomes" id="UP000887572">
    <property type="component" value="Unplaced"/>
</dbReference>
<dbReference type="WBParaSite" id="Gr19_v10_g9896.t1">
    <property type="protein sequence ID" value="Gr19_v10_g9896.t1"/>
    <property type="gene ID" value="Gr19_v10_g9896"/>
</dbReference>
<evidence type="ECO:0000256" key="1">
    <source>
        <dbReference type="SAM" id="MobiDB-lite"/>
    </source>
</evidence>